<organism evidence="1 2">
    <name type="scientific">Tribonema minus</name>
    <dbReference type="NCBI Taxonomy" id="303371"/>
    <lineage>
        <taxon>Eukaryota</taxon>
        <taxon>Sar</taxon>
        <taxon>Stramenopiles</taxon>
        <taxon>Ochrophyta</taxon>
        <taxon>PX clade</taxon>
        <taxon>Xanthophyceae</taxon>
        <taxon>Tribonematales</taxon>
        <taxon>Tribonemataceae</taxon>
        <taxon>Tribonema</taxon>
    </lineage>
</organism>
<evidence type="ECO:0000313" key="2">
    <source>
        <dbReference type="Proteomes" id="UP000664859"/>
    </source>
</evidence>
<protein>
    <submittedName>
        <fullName evidence="1">Uncharacterized protein</fullName>
    </submittedName>
</protein>
<name>A0A835YPN9_9STRA</name>
<reference evidence="1" key="1">
    <citation type="submission" date="2021-02" db="EMBL/GenBank/DDBJ databases">
        <title>First Annotated Genome of the Yellow-green Alga Tribonema minus.</title>
        <authorList>
            <person name="Mahan K.M."/>
        </authorList>
    </citation>
    <scope>NUCLEOTIDE SEQUENCE</scope>
    <source>
        <strain evidence="1">UTEX B ZZ1240</strain>
    </source>
</reference>
<dbReference type="AlphaFoldDB" id="A0A835YPN9"/>
<proteinExistence type="predicted"/>
<sequence>MLSMRAAARASAFLPGHRPPEAVENGGQFMCVIMQFEALAKKSRRYFEKCAKRAQQFRAAKALFTEEASLRRPGPATTANFAAVTDSMLFMRTRHHCTWERRMRSFNTYRGRERAVARVARDIIGPRKPQVRHVTFFGKAEFGSGSRNPIPRKRFIRHLACLEPTVLTDELRSSSTCPKDRPSCAAATTWARGSSVV</sequence>
<gene>
    <name evidence="1" type="ORF">JKP88DRAFT_247757</name>
</gene>
<accession>A0A835YPN9</accession>
<comment type="caution">
    <text evidence="1">The sequence shown here is derived from an EMBL/GenBank/DDBJ whole genome shotgun (WGS) entry which is preliminary data.</text>
</comment>
<dbReference type="Proteomes" id="UP000664859">
    <property type="component" value="Unassembled WGS sequence"/>
</dbReference>
<dbReference type="EMBL" id="JAFCMP010000501">
    <property type="protein sequence ID" value="KAG5179130.1"/>
    <property type="molecule type" value="Genomic_DNA"/>
</dbReference>
<evidence type="ECO:0000313" key="1">
    <source>
        <dbReference type="EMBL" id="KAG5179130.1"/>
    </source>
</evidence>
<keyword evidence="2" id="KW-1185">Reference proteome</keyword>